<name>A0ACC3AQG2_9EURO</name>
<evidence type="ECO:0000313" key="1">
    <source>
        <dbReference type="EMBL" id="KAK1139955.1"/>
    </source>
</evidence>
<accession>A0ACC3AQG2</accession>
<protein>
    <submittedName>
        <fullName evidence="1">Uncharacterized protein</fullName>
    </submittedName>
</protein>
<gene>
    <name evidence="1" type="ORF">N8T08_011032</name>
</gene>
<dbReference type="Proteomes" id="UP001177260">
    <property type="component" value="Unassembled WGS sequence"/>
</dbReference>
<dbReference type="EMBL" id="JAOPJF010000094">
    <property type="protein sequence ID" value="KAK1139955.1"/>
    <property type="molecule type" value="Genomic_DNA"/>
</dbReference>
<evidence type="ECO:0000313" key="2">
    <source>
        <dbReference type="Proteomes" id="UP001177260"/>
    </source>
</evidence>
<sequence>MALFTTHRVTFVPFAQISNISIRDLIISNGMCASIMLTKAKMTPHSVLCFPRDLRAVYAVDVADKASSNAFALVIDPGIFA</sequence>
<comment type="caution">
    <text evidence="1">The sequence shown here is derived from an EMBL/GenBank/DDBJ whole genome shotgun (WGS) entry which is preliminary data.</text>
</comment>
<organism evidence="1 2">
    <name type="scientific">Aspergillus melleus</name>
    <dbReference type="NCBI Taxonomy" id="138277"/>
    <lineage>
        <taxon>Eukaryota</taxon>
        <taxon>Fungi</taxon>
        <taxon>Dikarya</taxon>
        <taxon>Ascomycota</taxon>
        <taxon>Pezizomycotina</taxon>
        <taxon>Eurotiomycetes</taxon>
        <taxon>Eurotiomycetidae</taxon>
        <taxon>Eurotiales</taxon>
        <taxon>Aspergillaceae</taxon>
        <taxon>Aspergillus</taxon>
        <taxon>Aspergillus subgen. Circumdati</taxon>
    </lineage>
</organism>
<proteinExistence type="predicted"/>
<keyword evidence="2" id="KW-1185">Reference proteome</keyword>
<reference evidence="1 2" key="1">
    <citation type="journal article" date="2023" name="ACS Omega">
        <title>Identification of the Neoaspergillic Acid Biosynthesis Gene Cluster by Establishing an In Vitro CRISPR-Ribonucleoprotein Genetic System in Aspergillus melleus.</title>
        <authorList>
            <person name="Yuan B."/>
            <person name="Grau M.F."/>
            <person name="Murata R.M."/>
            <person name="Torok T."/>
            <person name="Venkateswaran K."/>
            <person name="Stajich J.E."/>
            <person name="Wang C.C.C."/>
        </authorList>
    </citation>
    <scope>NUCLEOTIDE SEQUENCE [LARGE SCALE GENOMIC DNA]</scope>
    <source>
        <strain evidence="1 2">IMV 1140</strain>
    </source>
</reference>